<dbReference type="InterPro" id="IPR019349">
    <property type="entry name" value="Ribosomal_mS35_mit"/>
</dbReference>
<dbReference type="EMBL" id="JAZDUA010000041">
    <property type="protein sequence ID" value="KAK7871325.1"/>
    <property type="molecule type" value="Genomic_DNA"/>
</dbReference>
<evidence type="ECO:0000259" key="1">
    <source>
        <dbReference type="Pfam" id="PF10213"/>
    </source>
</evidence>
<protein>
    <recommendedName>
        <fullName evidence="1">Small ribosomal subunit protein mS35 mitochondrial conserved domain-containing protein</fullName>
    </recommendedName>
</protein>
<dbReference type="Pfam" id="PF10213">
    <property type="entry name" value="MRP-S28"/>
    <property type="match status" value="1"/>
</dbReference>
<dbReference type="PANTHER" id="PTHR13490:SF0">
    <property type="entry name" value="SMALL RIBOSOMAL SUBUNIT PROTEIN MS35"/>
    <property type="match status" value="1"/>
</dbReference>
<evidence type="ECO:0000313" key="2">
    <source>
        <dbReference type="EMBL" id="KAK7871325.1"/>
    </source>
</evidence>
<sequence length="339" mass="39423">MAHFPKYMTTVLCIPRYQKQLPYVMTSVYSQIARSEKQTEEFRVLELVKKSAQRSARRKAKKIELLPPRTNVMPVDQDWSSVWPGPRSFHPASVPLPLRQGYNKKGVSPGKFANAELMKIPNFLHLTPPAIKKHCEALKKFCTPWPEELNDENCEKHFPVEVITSDYCFSSPDIREPMARIVILKVKLSALTLDKHAKDKLLRLVGERYDPSTDILTLTTDRCPLKKQNYEYALYLLTALYHESQKTEPWESEKTVADMEYYDWEQNVSYKNVLGTLNWPQSVKDTENFKLTPEMEEYKKAISDLMNKGEDLYTISKYKEATKKLLNLPEFLPLEYTTA</sequence>
<dbReference type="GO" id="GO:0032543">
    <property type="term" value="P:mitochondrial translation"/>
    <property type="evidence" value="ECO:0007669"/>
    <property type="project" value="InterPro"/>
</dbReference>
<evidence type="ECO:0000313" key="3">
    <source>
        <dbReference type="Proteomes" id="UP001378592"/>
    </source>
</evidence>
<dbReference type="GO" id="GO:0003735">
    <property type="term" value="F:structural constituent of ribosome"/>
    <property type="evidence" value="ECO:0007669"/>
    <property type="project" value="InterPro"/>
</dbReference>
<comment type="caution">
    <text evidence="2">The sequence shown here is derived from an EMBL/GenBank/DDBJ whole genome shotgun (WGS) entry which is preliminary data.</text>
</comment>
<gene>
    <name evidence="2" type="ORF">R5R35_007588</name>
</gene>
<accession>A0AAN9VZZ2</accession>
<dbReference type="Proteomes" id="UP001378592">
    <property type="component" value="Unassembled WGS sequence"/>
</dbReference>
<dbReference type="InterPro" id="IPR039848">
    <property type="entry name" value="Ribosomal_mS35_mt"/>
</dbReference>
<name>A0AAN9VZZ2_9ORTH</name>
<feature type="domain" description="Small ribosomal subunit protein mS35 mitochondrial conserved" evidence="1">
    <location>
        <begin position="176"/>
        <end position="247"/>
    </location>
</feature>
<reference evidence="2 3" key="1">
    <citation type="submission" date="2024-03" db="EMBL/GenBank/DDBJ databases">
        <title>The genome assembly and annotation of the cricket Gryllus longicercus Weissman &amp; Gray.</title>
        <authorList>
            <person name="Szrajer S."/>
            <person name="Gray D."/>
            <person name="Ylla G."/>
        </authorList>
    </citation>
    <scope>NUCLEOTIDE SEQUENCE [LARGE SCALE GENOMIC DNA]</scope>
    <source>
        <strain evidence="2">DAG 2021-001</strain>
        <tissue evidence="2">Whole body minus gut</tissue>
    </source>
</reference>
<proteinExistence type="predicted"/>
<dbReference type="GO" id="GO:0005763">
    <property type="term" value="C:mitochondrial small ribosomal subunit"/>
    <property type="evidence" value="ECO:0007669"/>
    <property type="project" value="TreeGrafter"/>
</dbReference>
<organism evidence="2 3">
    <name type="scientific">Gryllus longicercus</name>
    <dbReference type="NCBI Taxonomy" id="2509291"/>
    <lineage>
        <taxon>Eukaryota</taxon>
        <taxon>Metazoa</taxon>
        <taxon>Ecdysozoa</taxon>
        <taxon>Arthropoda</taxon>
        <taxon>Hexapoda</taxon>
        <taxon>Insecta</taxon>
        <taxon>Pterygota</taxon>
        <taxon>Neoptera</taxon>
        <taxon>Polyneoptera</taxon>
        <taxon>Orthoptera</taxon>
        <taxon>Ensifera</taxon>
        <taxon>Gryllidea</taxon>
        <taxon>Grylloidea</taxon>
        <taxon>Gryllidae</taxon>
        <taxon>Gryllinae</taxon>
        <taxon>Gryllus</taxon>
    </lineage>
</organism>
<keyword evidence="3" id="KW-1185">Reference proteome</keyword>
<dbReference type="PANTHER" id="PTHR13490">
    <property type="entry name" value="MITOCHONDRIAL 28S RIBOSOMAL PROTEIN S28"/>
    <property type="match status" value="1"/>
</dbReference>
<dbReference type="AlphaFoldDB" id="A0AAN9VZZ2"/>